<keyword evidence="2" id="KW-1185">Reference proteome</keyword>
<dbReference type="PANTHER" id="PTHR13696">
    <property type="entry name" value="P-LOOP CONTAINING NUCLEOSIDE TRIPHOSPHATE HYDROLASE"/>
    <property type="match status" value="1"/>
</dbReference>
<evidence type="ECO:0000313" key="2">
    <source>
        <dbReference type="Proteomes" id="UP000179441"/>
    </source>
</evidence>
<dbReference type="AlphaFoldDB" id="A0A1S1LY48"/>
<dbReference type="EMBL" id="MLIS01000004">
    <property type="protein sequence ID" value="OHU76122.1"/>
    <property type="molecule type" value="Genomic_DNA"/>
</dbReference>
<reference evidence="1 2" key="1">
    <citation type="submission" date="2016-10" db="EMBL/GenBank/DDBJ databases">
        <title>Evaluation of Human, Veterinary and Environmental Mycobacterium chelonae Isolates by Core Genome Phylogenomic Analysis, Targeted Gene Comparison, and Anti-microbial Susceptibility Patterns: A Tale of Mistaken Identities.</title>
        <authorList>
            <person name="Fogelson S.B."/>
            <person name="Camus A.C."/>
            <person name="Lorenz W."/>
            <person name="Vasireddy R."/>
            <person name="Vasireddy S."/>
            <person name="Smith T."/>
            <person name="Brown-Elliott B.A."/>
            <person name="Wallace R.J.Jr."/>
            <person name="Hasan N.A."/>
            <person name="Reischl U."/>
            <person name="Sanchez S."/>
        </authorList>
    </citation>
    <scope>NUCLEOTIDE SEQUENCE [LARGE SCALE GENOMIC DNA]</scope>
    <source>
        <strain evidence="1 2">15518</strain>
    </source>
</reference>
<accession>A0A1S1LY48</accession>
<dbReference type="InterPro" id="IPR027417">
    <property type="entry name" value="P-loop_NTPase"/>
</dbReference>
<dbReference type="RefSeq" id="WP_070952827.1">
    <property type="nucleotide sequence ID" value="NZ_MLIS01000004.1"/>
</dbReference>
<dbReference type="Gene3D" id="3.40.50.300">
    <property type="entry name" value="P-loop containing nucleotide triphosphate hydrolases"/>
    <property type="match status" value="1"/>
</dbReference>
<name>A0A1S1LY48_MYCCH</name>
<protein>
    <recommendedName>
        <fullName evidence="3">ParA family protein</fullName>
    </recommendedName>
</protein>
<comment type="caution">
    <text evidence="1">The sequence shown here is derived from an EMBL/GenBank/DDBJ whole genome shotgun (WGS) entry which is preliminary data.</text>
</comment>
<dbReference type="InterPro" id="IPR050678">
    <property type="entry name" value="DNA_Partitioning_ATPase"/>
</dbReference>
<organism evidence="1 2">
    <name type="scientific">Mycobacteroides chelonae</name>
    <name type="common">Mycobacterium chelonae</name>
    <dbReference type="NCBI Taxonomy" id="1774"/>
    <lineage>
        <taxon>Bacteria</taxon>
        <taxon>Bacillati</taxon>
        <taxon>Actinomycetota</taxon>
        <taxon>Actinomycetes</taxon>
        <taxon>Mycobacteriales</taxon>
        <taxon>Mycobacteriaceae</taxon>
        <taxon>Mycobacteroides</taxon>
    </lineage>
</organism>
<dbReference type="SUPFAM" id="SSF52540">
    <property type="entry name" value="P-loop containing nucleoside triphosphate hydrolases"/>
    <property type="match status" value="1"/>
</dbReference>
<dbReference type="Proteomes" id="UP000179441">
    <property type="component" value="Unassembled WGS sequence"/>
</dbReference>
<evidence type="ECO:0008006" key="3">
    <source>
        <dbReference type="Google" id="ProtNLM"/>
    </source>
</evidence>
<dbReference type="PANTHER" id="PTHR13696:SF52">
    <property type="entry name" value="PARA FAMILY PROTEIN CT_582"/>
    <property type="match status" value="1"/>
</dbReference>
<sequence length="276" mass="30886">MKKTKVVTFLNQKGGPGKSTVTMNSAAVVAERCSEGLADDAPSPVAVVSVDPQGSATWWAKVIGHNNLPFHLIQAHDDSLDMLRRLNSLTQAGISHVFVDTPGWHEFDPDGPGDGLGDSYSAQVMRAVLDVTDEVILPCLTEPLCFDPTERTIRRLLAPRGKKYTVVINNWDPRSGEQRLDKTRSFGTKHQWPLAETVLRGYSVHTDAPAHRLLVPQYKELVTPVQLEKYESLRAELWNTTDKKKRKELEKQIETPLKAADDFYRFVDELDLAGEK</sequence>
<proteinExistence type="predicted"/>
<gene>
    <name evidence="1" type="ORF">BKG84_24840</name>
</gene>
<evidence type="ECO:0000313" key="1">
    <source>
        <dbReference type="EMBL" id="OHU76122.1"/>
    </source>
</evidence>
<dbReference type="CDD" id="cd02042">
    <property type="entry name" value="ParAB_family"/>
    <property type="match status" value="1"/>
</dbReference>